<evidence type="ECO:0000313" key="6">
    <source>
        <dbReference type="Proteomes" id="UP000487268"/>
    </source>
</evidence>
<dbReference type="Proteomes" id="UP000487268">
    <property type="component" value="Unassembled WGS sequence"/>
</dbReference>
<dbReference type="EMBL" id="WEGH01000002">
    <property type="protein sequence ID" value="MQY05074.1"/>
    <property type="molecule type" value="Genomic_DNA"/>
</dbReference>
<dbReference type="InterPro" id="IPR045851">
    <property type="entry name" value="AMP-bd_C_sf"/>
</dbReference>
<evidence type="ECO:0000313" key="5">
    <source>
        <dbReference type="EMBL" id="MQY05074.1"/>
    </source>
</evidence>
<dbReference type="GO" id="GO:0005829">
    <property type="term" value="C:cytosol"/>
    <property type="evidence" value="ECO:0007669"/>
    <property type="project" value="TreeGrafter"/>
</dbReference>
<keyword evidence="6" id="KW-1185">Reference proteome</keyword>
<keyword evidence="2" id="KW-0596">Phosphopantetheine</keyword>
<comment type="caution">
    <text evidence="5">The sequence shown here is derived from an EMBL/GenBank/DDBJ whole genome shotgun (WGS) entry which is preliminary data.</text>
</comment>
<dbReference type="NCBIfam" id="TIGR01733">
    <property type="entry name" value="AA-adenyl-dom"/>
    <property type="match status" value="1"/>
</dbReference>
<proteinExistence type="predicted"/>
<dbReference type="RefSeq" id="WP_328594252.1">
    <property type="nucleotide sequence ID" value="NZ_WEGH01000002.1"/>
</dbReference>
<dbReference type="PANTHER" id="PTHR45527:SF14">
    <property type="entry name" value="PLIPASTATIN SYNTHASE SUBUNIT B"/>
    <property type="match status" value="1"/>
</dbReference>
<dbReference type="CDD" id="cd17643">
    <property type="entry name" value="A_NRPS_Cytc1-like"/>
    <property type="match status" value="1"/>
</dbReference>
<dbReference type="GO" id="GO:0044550">
    <property type="term" value="P:secondary metabolite biosynthetic process"/>
    <property type="evidence" value="ECO:0007669"/>
    <property type="project" value="TreeGrafter"/>
</dbReference>
<dbReference type="FunFam" id="3.40.50.980:FF:000001">
    <property type="entry name" value="Non-ribosomal peptide synthetase"/>
    <property type="match status" value="1"/>
</dbReference>
<dbReference type="InterPro" id="IPR000873">
    <property type="entry name" value="AMP-dep_synth/lig_dom"/>
</dbReference>
<dbReference type="PROSITE" id="PS00455">
    <property type="entry name" value="AMP_BINDING"/>
    <property type="match status" value="1"/>
</dbReference>
<protein>
    <submittedName>
        <fullName evidence="5">Dimodular nonribosomal peptide synthase</fullName>
    </submittedName>
</protein>
<feature type="domain" description="AMP-dependent synthetase/ligase" evidence="4">
    <location>
        <begin position="6"/>
        <end position="366"/>
    </location>
</feature>
<dbReference type="FunFam" id="3.40.50.12780:FF:000012">
    <property type="entry name" value="Non-ribosomal peptide synthetase"/>
    <property type="match status" value="1"/>
</dbReference>
<dbReference type="AlphaFoldDB" id="A0A7K0BWL9"/>
<evidence type="ECO:0000256" key="1">
    <source>
        <dbReference type="ARBA" id="ARBA00001957"/>
    </source>
</evidence>
<evidence type="ECO:0000259" key="4">
    <source>
        <dbReference type="Pfam" id="PF00501"/>
    </source>
</evidence>
<reference evidence="5 6" key="1">
    <citation type="submission" date="2019-10" db="EMBL/GenBank/DDBJ databases">
        <title>Actinomadura rubteroloni sp. nov. and Actinomadura macrotermitis sp. nov., isolated from the gut of fungus growing-termite Macrotermes natalensis.</title>
        <authorList>
            <person name="Benndorf R."/>
            <person name="Martin K."/>
            <person name="Kuefner M."/>
            <person name="De Beer W."/>
            <person name="Kaster A.-K."/>
            <person name="Vollmers J."/>
            <person name="Poulsen M."/>
            <person name="Beemelmanns C."/>
        </authorList>
    </citation>
    <scope>NUCLEOTIDE SEQUENCE [LARGE SCALE GENOMIC DNA]</scope>
    <source>
        <strain evidence="5 6">RB68</strain>
    </source>
</reference>
<comment type="cofactor">
    <cofactor evidence="1">
        <name>pantetheine 4'-phosphate</name>
        <dbReference type="ChEBI" id="CHEBI:47942"/>
    </cofactor>
</comment>
<gene>
    <name evidence="5" type="primary">dhbF_2</name>
    <name evidence="5" type="ORF">ACRB68_31370</name>
</gene>
<sequence length="462" mass="50146">MIAELFEVQARRAPDAVAVVHGDVSMSYGELNARANRLAHELIARGAGPERRVVVAFDKSAELVVAILAVLKAGAAYVPVDPAYPAERIAFLFGDCDPALVLSSRPVLETLPESAAPVVDIDALTSAADAPDPVDADRTHALSLSNIAYVVYTSGSTGVPKGVEVSHEAVIRLFSATDHWFGFGPDDVWALFFSHAFDFSAWEMWGALLHGGRLVIVPHAVSRSPQDLLRLLIDEGVTVLNQTPSAFYPLMEAHLQRDDGGERPLSLRIVVFGGETLDLGKLKDWYARHGDESPALVNMYGITETTVHVTYRLLSRSDTEGEPASVVGVAMPDLCLYVLDDALRPVPVGVTGELYVSGPGLARDYLNRPDLTSQRFVADPFGSPGSRMYRSGDRVRWNQNGDLEFIGRVDNQVKVRGFRIELGEIESVLARCEGVSRCAVTLREDRPGDQRLVAYVVPAMGG</sequence>
<dbReference type="PANTHER" id="PTHR45527">
    <property type="entry name" value="NONRIBOSOMAL PEPTIDE SYNTHETASE"/>
    <property type="match status" value="1"/>
</dbReference>
<dbReference type="SUPFAM" id="SSF56801">
    <property type="entry name" value="Acetyl-CoA synthetase-like"/>
    <property type="match status" value="1"/>
</dbReference>
<evidence type="ECO:0000256" key="2">
    <source>
        <dbReference type="ARBA" id="ARBA00022450"/>
    </source>
</evidence>
<accession>A0A7K0BWL9</accession>
<dbReference type="Gene3D" id="3.40.50.12780">
    <property type="entry name" value="N-terminal domain of ligase-like"/>
    <property type="match status" value="1"/>
</dbReference>
<dbReference type="Gene3D" id="3.30.300.30">
    <property type="match status" value="1"/>
</dbReference>
<dbReference type="FunFam" id="2.30.38.10:FF:000001">
    <property type="entry name" value="Non-ribosomal peptide synthetase PvdI"/>
    <property type="match status" value="1"/>
</dbReference>
<dbReference type="InterPro" id="IPR020845">
    <property type="entry name" value="AMP-binding_CS"/>
</dbReference>
<name>A0A7K0BWL9_9ACTN</name>
<dbReference type="InterPro" id="IPR010071">
    <property type="entry name" value="AA_adenyl_dom"/>
</dbReference>
<dbReference type="Pfam" id="PF00501">
    <property type="entry name" value="AMP-binding"/>
    <property type="match status" value="1"/>
</dbReference>
<dbReference type="GO" id="GO:0043041">
    <property type="term" value="P:amino acid activation for nonribosomal peptide biosynthetic process"/>
    <property type="evidence" value="ECO:0007669"/>
    <property type="project" value="TreeGrafter"/>
</dbReference>
<organism evidence="5 6">
    <name type="scientific">Actinomadura macrotermitis</name>
    <dbReference type="NCBI Taxonomy" id="2585200"/>
    <lineage>
        <taxon>Bacteria</taxon>
        <taxon>Bacillati</taxon>
        <taxon>Actinomycetota</taxon>
        <taxon>Actinomycetes</taxon>
        <taxon>Streptosporangiales</taxon>
        <taxon>Thermomonosporaceae</taxon>
        <taxon>Actinomadura</taxon>
    </lineage>
</organism>
<evidence type="ECO:0000256" key="3">
    <source>
        <dbReference type="ARBA" id="ARBA00022553"/>
    </source>
</evidence>
<dbReference type="InterPro" id="IPR042099">
    <property type="entry name" value="ANL_N_sf"/>
</dbReference>
<dbReference type="FunFam" id="3.40.50.980:FF:000002">
    <property type="entry name" value="Enterobactin synthetase component F"/>
    <property type="match status" value="1"/>
</dbReference>
<keyword evidence="3" id="KW-0597">Phosphoprotein</keyword>
<dbReference type="GO" id="GO:0031177">
    <property type="term" value="F:phosphopantetheine binding"/>
    <property type="evidence" value="ECO:0007669"/>
    <property type="project" value="TreeGrafter"/>
</dbReference>